<feature type="transmembrane region" description="Helical" evidence="1">
    <location>
        <begin position="99"/>
        <end position="120"/>
    </location>
</feature>
<dbReference type="EMBL" id="FNSQ01000005">
    <property type="protein sequence ID" value="SEC24882.1"/>
    <property type="molecule type" value="Genomic_DNA"/>
</dbReference>
<dbReference type="RefSeq" id="WP_060927090.1">
    <property type="nucleotide sequence ID" value="NZ_FNSQ01000005.1"/>
</dbReference>
<feature type="transmembrane region" description="Helical" evidence="1">
    <location>
        <begin position="75"/>
        <end position="93"/>
    </location>
</feature>
<name>A0A1H4QZ31_9MICO</name>
<feature type="transmembrane region" description="Helical" evidence="1">
    <location>
        <begin position="46"/>
        <end position="66"/>
    </location>
</feature>
<reference evidence="4" key="1">
    <citation type="submission" date="2016-10" db="EMBL/GenBank/DDBJ databases">
        <authorList>
            <person name="Varghese N."/>
            <person name="Submissions S."/>
        </authorList>
    </citation>
    <scope>NUCLEOTIDE SEQUENCE [LARGE SCALE GENOMIC DNA]</scope>
    <source>
        <strain evidence="4">DSM 16089</strain>
    </source>
</reference>
<keyword evidence="4" id="KW-1185">Reference proteome</keyword>
<protein>
    <recommendedName>
        <fullName evidence="5">Integral membrane protein</fullName>
    </recommendedName>
</protein>
<gene>
    <name evidence="3" type="ORF">SAMN04489807_3244</name>
</gene>
<accession>A0A1H4QZ31</accession>
<evidence type="ECO:0000256" key="2">
    <source>
        <dbReference type="SAM" id="SignalP"/>
    </source>
</evidence>
<keyword evidence="1" id="KW-0812">Transmembrane</keyword>
<feature type="chain" id="PRO_5010161910" description="Integral membrane protein" evidence="2">
    <location>
        <begin position="23"/>
        <end position="124"/>
    </location>
</feature>
<dbReference type="Proteomes" id="UP000183750">
    <property type="component" value="Unassembled WGS sequence"/>
</dbReference>
<evidence type="ECO:0008006" key="5">
    <source>
        <dbReference type="Google" id="ProtNLM"/>
    </source>
</evidence>
<sequence>MARRRRRTDAAPLFVGAAAAYAANCALGTAVAMRLVDTRNFRWVHHAMYIATCVTSAAAFSAILWGRPRYASRRAALALAPAAVPLAAIPYLGTHSRRHPLVALAAAPFIVAGLVCSRLATDRK</sequence>
<organism evidence="3 4">
    <name type="scientific">Microbacterium hydrocarbonoxydans</name>
    <dbReference type="NCBI Taxonomy" id="273678"/>
    <lineage>
        <taxon>Bacteria</taxon>
        <taxon>Bacillati</taxon>
        <taxon>Actinomycetota</taxon>
        <taxon>Actinomycetes</taxon>
        <taxon>Micrococcales</taxon>
        <taxon>Microbacteriaceae</taxon>
        <taxon>Microbacterium</taxon>
    </lineage>
</organism>
<keyword evidence="1" id="KW-1133">Transmembrane helix</keyword>
<keyword evidence="1" id="KW-0472">Membrane</keyword>
<dbReference type="OrthoDB" id="5020186at2"/>
<feature type="signal peptide" evidence="2">
    <location>
        <begin position="1"/>
        <end position="22"/>
    </location>
</feature>
<evidence type="ECO:0000313" key="4">
    <source>
        <dbReference type="Proteomes" id="UP000183750"/>
    </source>
</evidence>
<dbReference type="AlphaFoldDB" id="A0A1H4QZ31"/>
<evidence type="ECO:0000256" key="1">
    <source>
        <dbReference type="SAM" id="Phobius"/>
    </source>
</evidence>
<proteinExistence type="predicted"/>
<keyword evidence="2" id="KW-0732">Signal</keyword>
<evidence type="ECO:0000313" key="3">
    <source>
        <dbReference type="EMBL" id="SEC24882.1"/>
    </source>
</evidence>